<dbReference type="SMART" id="SM00020">
    <property type="entry name" value="Tryp_SPc"/>
    <property type="match status" value="1"/>
</dbReference>
<evidence type="ECO:0000256" key="10">
    <source>
        <dbReference type="PROSITE-ProRule" id="PRU00124"/>
    </source>
</evidence>
<dbReference type="PANTHER" id="PTHR24252">
    <property type="entry name" value="ACROSIN-RELATED"/>
    <property type="match status" value="1"/>
</dbReference>
<keyword evidence="4 11" id="KW-0732">Signal</keyword>
<dbReference type="PROSITE" id="PS01209">
    <property type="entry name" value="LDLRA_1"/>
    <property type="match status" value="2"/>
</dbReference>
<dbReference type="Gene3D" id="4.10.400.10">
    <property type="entry name" value="Low-density Lipoprotein Receptor"/>
    <property type="match status" value="4"/>
</dbReference>
<evidence type="ECO:0000313" key="15">
    <source>
        <dbReference type="Proteomes" id="UP000327044"/>
    </source>
</evidence>
<dbReference type="PROSITE" id="PS00134">
    <property type="entry name" value="TRYPSIN_HIS"/>
    <property type="match status" value="1"/>
</dbReference>
<dbReference type="GO" id="GO:0005576">
    <property type="term" value="C:extracellular region"/>
    <property type="evidence" value="ECO:0007669"/>
    <property type="project" value="UniProtKB-SubCell"/>
</dbReference>
<comment type="caution">
    <text evidence="10">Lacks conserved residue(s) required for the propagation of feature annotation.</text>
</comment>
<dbReference type="PROSITE" id="PS50068">
    <property type="entry name" value="LDLRA_2"/>
    <property type="match status" value="3"/>
</dbReference>
<proteinExistence type="predicted"/>
<evidence type="ECO:0000256" key="4">
    <source>
        <dbReference type="ARBA" id="ARBA00022729"/>
    </source>
</evidence>
<reference evidence="14 15" key="2">
    <citation type="journal article" date="2018" name="Elife">
        <title>Firefly genomes illuminate parallel origins of bioluminescence in beetles.</title>
        <authorList>
            <person name="Fallon T.R."/>
            <person name="Lower S.E."/>
            <person name="Chang C.H."/>
            <person name="Bessho-Uehara M."/>
            <person name="Martin G.J."/>
            <person name="Bewick A.J."/>
            <person name="Behringer M."/>
            <person name="Debat H.J."/>
            <person name="Wong I."/>
            <person name="Day J.C."/>
            <person name="Suvorov A."/>
            <person name="Silva C.J."/>
            <person name="Stanger-Hall K.F."/>
            <person name="Hall D.W."/>
            <person name="Schmitz R.J."/>
            <person name="Nelson D.R."/>
            <person name="Lewis S.M."/>
            <person name="Shigenobu S."/>
            <person name="Bybee S.M."/>
            <person name="Larracuente A.M."/>
            <person name="Oba Y."/>
            <person name="Weng J.K."/>
        </authorList>
    </citation>
    <scope>NUCLEOTIDE SEQUENCE [LARGE SCALE GENOMIC DNA]</scope>
    <source>
        <strain evidence="14">1611_PpyrPB1</strain>
        <tissue evidence="14">Whole body</tissue>
    </source>
</reference>
<evidence type="ECO:0000313" key="13">
    <source>
        <dbReference type="EMBL" id="JAV87962.1"/>
    </source>
</evidence>
<dbReference type="Pfam" id="PF00089">
    <property type="entry name" value="Trypsin"/>
    <property type="match status" value="1"/>
</dbReference>
<dbReference type="SMART" id="SM00192">
    <property type="entry name" value="LDLa"/>
    <property type="match status" value="4"/>
</dbReference>
<feature type="disulfide bond" evidence="10">
    <location>
        <begin position="148"/>
        <end position="166"/>
    </location>
</feature>
<feature type="chain" id="PRO_5033750887" description="Peptidase S1 domain-containing protein" evidence="11">
    <location>
        <begin position="17"/>
        <end position="531"/>
    </location>
</feature>
<dbReference type="Proteomes" id="UP000327044">
    <property type="component" value="Unassembled WGS sequence"/>
</dbReference>
<keyword evidence="7" id="KW-0865">Zymogen</keyword>
<dbReference type="InterPro" id="IPR001254">
    <property type="entry name" value="Trypsin_dom"/>
</dbReference>
<dbReference type="GO" id="GO:0006508">
    <property type="term" value="P:proteolysis"/>
    <property type="evidence" value="ECO:0007669"/>
    <property type="project" value="UniProtKB-KW"/>
</dbReference>
<keyword evidence="3" id="KW-0645">Protease</keyword>
<dbReference type="EMBL" id="GEZM01024112">
    <property type="protein sequence ID" value="JAV87962.1"/>
    <property type="molecule type" value="Transcribed_RNA"/>
</dbReference>
<dbReference type="InterPro" id="IPR018114">
    <property type="entry name" value="TRYPSIN_HIS"/>
</dbReference>
<dbReference type="InterPro" id="IPR009003">
    <property type="entry name" value="Peptidase_S1_PA"/>
</dbReference>
<reference evidence="13" key="1">
    <citation type="journal article" date="2016" name="Sci. Rep.">
        <title>Molecular characterization of firefly nuptial gifts: a multi-omics approach sheds light on postcopulatory sexual selection.</title>
        <authorList>
            <person name="Al-Wathiqui N."/>
            <person name="Fallon T.R."/>
            <person name="South A."/>
            <person name="Weng J.K."/>
            <person name="Lewis S.M."/>
        </authorList>
    </citation>
    <scope>NUCLEOTIDE SEQUENCE</scope>
</reference>
<keyword evidence="6" id="KW-0720">Serine protease</keyword>
<keyword evidence="8 10" id="KW-1015">Disulfide bond</keyword>
<keyword evidence="5" id="KW-0378">Hydrolase</keyword>
<dbReference type="InterPro" id="IPR002172">
    <property type="entry name" value="LDrepeatLR_classA_rpt"/>
</dbReference>
<comment type="subcellular location">
    <subcellularLocation>
        <location evidence="1">Secreted</location>
    </subcellularLocation>
</comment>
<feature type="disulfide bond" evidence="10">
    <location>
        <begin position="141"/>
        <end position="153"/>
    </location>
</feature>
<keyword evidence="9" id="KW-0325">Glycoprotein</keyword>
<dbReference type="PRINTS" id="PR00261">
    <property type="entry name" value="LDLRECEPTOR"/>
</dbReference>
<dbReference type="PROSITE" id="PS50240">
    <property type="entry name" value="TRYPSIN_DOM"/>
    <property type="match status" value="1"/>
</dbReference>
<dbReference type="SUPFAM" id="SSF50494">
    <property type="entry name" value="Trypsin-like serine proteases"/>
    <property type="match status" value="1"/>
</dbReference>
<evidence type="ECO:0000256" key="5">
    <source>
        <dbReference type="ARBA" id="ARBA00022801"/>
    </source>
</evidence>
<dbReference type="Gene3D" id="2.40.10.10">
    <property type="entry name" value="Trypsin-like serine proteases"/>
    <property type="match status" value="2"/>
</dbReference>
<accession>A0A1Y1MQM5</accession>
<evidence type="ECO:0000256" key="9">
    <source>
        <dbReference type="ARBA" id="ARBA00023180"/>
    </source>
</evidence>
<feature type="domain" description="Peptidase S1" evidence="12">
    <location>
        <begin position="275"/>
        <end position="526"/>
    </location>
</feature>
<dbReference type="Pfam" id="PF00057">
    <property type="entry name" value="Ldl_recept_a"/>
    <property type="match status" value="3"/>
</dbReference>
<dbReference type="CDD" id="cd00112">
    <property type="entry name" value="LDLa"/>
    <property type="match status" value="4"/>
</dbReference>
<dbReference type="InterPro" id="IPR043504">
    <property type="entry name" value="Peptidase_S1_PA_chymotrypsin"/>
</dbReference>
<sequence length="531" mass="59802">MYVFIIILFYVAVVKSNNSTGFVCVDGTKIELHEICDGLHQCPDGSDESRTLCHHIICPKDMFRCYYGACIKRHARCDGVHNCVDKSDEINCERSEGCTTSEFQCLSRECIPLEKICDTINDCSDNSDESLHICRNHDFVCPEDTYRCKHGGCVKFDTLCDGFNDCVDGSDESKVICDGRNCLGGKYCRKEILCPPLMSQRVDIKCKSKDGPRSCRNPLPVGAIAYSRCKVYYRKKHRQVGDHRSICQPDGTWSRGQLLCEPECGITAPLATPLIVHGWNSEKQRWPWHATLYSLQHGNWTFWCGGSLITEQAIITAAHCVWSIKASDLKVALGKHFRNFEKIKYSPTTFDVSTIVIQPHYQDVTGNYGSDLAILILNRMVELSEYIKPVCIDWNDKDFTRFLDNGTLGMIVGMGITEHDTYSETLKATYLPAVSNNRCIDAQHQDFKKYVTFTTFCAGWQNGTGVCNGDSGGGLVFDKYGNKTWVLEGIVSVSPRRLGTSFCDTSFFTIFTKVGMYVDWINSVLNLFNIN</sequence>
<protein>
    <recommendedName>
        <fullName evidence="12">Peptidase S1 domain-containing protein</fullName>
    </recommendedName>
</protein>
<evidence type="ECO:0000256" key="2">
    <source>
        <dbReference type="ARBA" id="ARBA00022525"/>
    </source>
</evidence>
<feature type="disulfide bond" evidence="10">
    <location>
        <begin position="98"/>
        <end position="110"/>
    </location>
</feature>
<keyword evidence="2" id="KW-0964">Secreted</keyword>
<gene>
    <name evidence="14" type="ORF">PPYR_13682</name>
</gene>
<name>A0A1Y1MQM5_PHOPY</name>
<dbReference type="GO" id="GO:0004252">
    <property type="term" value="F:serine-type endopeptidase activity"/>
    <property type="evidence" value="ECO:0007669"/>
    <property type="project" value="InterPro"/>
</dbReference>
<evidence type="ECO:0000256" key="8">
    <source>
        <dbReference type="ARBA" id="ARBA00023157"/>
    </source>
</evidence>
<feature type="disulfide bond" evidence="10">
    <location>
        <begin position="105"/>
        <end position="123"/>
    </location>
</feature>
<evidence type="ECO:0000313" key="14">
    <source>
        <dbReference type="EMBL" id="KAB0794062.1"/>
    </source>
</evidence>
<dbReference type="OrthoDB" id="6147874at2759"/>
<evidence type="ECO:0000256" key="11">
    <source>
        <dbReference type="SAM" id="SignalP"/>
    </source>
</evidence>
<evidence type="ECO:0000259" key="12">
    <source>
        <dbReference type="PROSITE" id="PS50240"/>
    </source>
</evidence>
<dbReference type="AlphaFoldDB" id="A0A1Y1MQM5"/>
<evidence type="ECO:0000256" key="1">
    <source>
        <dbReference type="ARBA" id="ARBA00004613"/>
    </source>
</evidence>
<dbReference type="CDD" id="cd00190">
    <property type="entry name" value="Tryp_SPc"/>
    <property type="match status" value="1"/>
</dbReference>
<evidence type="ECO:0000256" key="7">
    <source>
        <dbReference type="ARBA" id="ARBA00023145"/>
    </source>
</evidence>
<dbReference type="EMBL" id="VVIM01000009">
    <property type="protein sequence ID" value="KAB0794062.1"/>
    <property type="molecule type" value="Genomic_DNA"/>
</dbReference>
<dbReference type="FunFam" id="2.40.10.10:FF:000146">
    <property type="entry name" value="Serine protease 53"/>
    <property type="match status" value="1"/>
</dbReference>
<reference evidence="14" key="3">
    <citation type="submission" date="2019-08" db="EMBL/GenBank/DDBJ databases">
        <authorList>
            <consortium name="Photinus pyralis genome working group"/>
            <person name="Fallon T.R."/>
            <person name="Sander Lower S.E."/>
            <person name="Weng J.-K."/>
        </authorList>
    </citation>
    <scope>NUCLEOTIDE SEQUENCE</scope>
    <source>
        <strain evidence="14">1611_PpyrPB1</strain>
        <tissue evidence="14">Whole body</tissue>
    </source>
</reference>
<feature type="disulfide bond" evidence="10">
    <location>
        <begin position="77"/>
        <end position="92"/>
    </location>
</feature>
<dbReference type="FunFam" id="4.10.400.10:FF:000065">
    <property type="entry name" value="Transmembrane protease serine 7"/>
    <property type="match status" value="1"/>
</dbReference>
<feature type="signal peptide" evidence="11">
    <location>
        <begin position="1"/>
        <end position="16"/>
    </location>
</feature>
<organism evidence="13">
    <name type="scientific">Photinus pyralis</name>
    <name type="common">Common eastern firefly</name>
    <name type="synonym">Lampyris pyralis</name>
    <dbReference type="NCBI Taxonomy" id="7054"/>
    <lineage>
        <taxon>Eukaryota</taxon>
        <taxon>Metazoa</taxon>
        <taxon>Ecdysozoa</taxon>
        <taxon>Arthropoda</taxon>
        <taxon>Hexapoda</taxon>
        <taxon>Insecta</taxon>
        <taxon>Pterygota</taxon>
        <taxon>Neoptera</taxon>
        <taxon>Endopterygota</taxon>
        <taxon>Coleoptera</taxon>
        <taxon>Polyphaga</taxon>
        <taxon>Elateriformia</taxon>
        <taxon>Elateroidea</taxon>
        <taxon>Lampyridae</taxon>
        <taxon>Lampyrinae</taxon>
        <taxon>Photinus</taxon>
    </lineage>
</organism>
<keyword evidence="15" id="KW-1185">Reference proteome</keyword>
<dbReference type="SUPFAM" id="SSF57424">
    <property type="entry name" value="LDL receptor-like module"/>
    <property type="match status" value="4"/>
</dbReference>
<feature type="disulfide bond" evidence="10">
    <location>
        <begin position="58"/>
        <end position="70"/>
    </location>
</feature>
<dbReference type="InterPro" id="IPR023415">
    <property type="entry name" value="LDLR_class-A_CS"/>
</dbReference>
<evidence type="ECO:0000256" key="6">
    <source>
        <dbReference type="ARBA" id="ARBA00022825"/>
    </source>
</evidence>
<dbReference type="PANTHER" id="PTHR24252:SF7">
    <property type="entry name" value="HYALIN"/>
    <property type="match status" value="1"/>
</dbReference>
<dbReference type="InterPro" id="IPR036055">
    <property type="entry name" value="LDL_receptor-like_sf"/>
</dbReference>
<dbReference type="InParanoid" id="A0A1Y1MQM5"/>
<evidence type="ECO:0000256" key="3">
    <source>
        <dbReference type="ARBA" id="ARBA00022670"/>
    </source>
</evidence>
<feature type="disulfide bond" evidence="10">
    <location>
        <begin position="65"/>
        <end position="83"/>
    </location>
</feature>